<feature type="transmembrane region" description="Helical" evidence="1">
    <location>
        <begin position="37"/>
        <end position="58"/>
    </location>
</feature>
<keyword evidence="1" id="KW-1133">Transmembrane helix</keyword>
<dbReference type="Proteomes" id="UP001221597">
    <property type="component" value="Chromosome"/>
</dbReference>
<reference evidence="2 3" key="1">
    <citation type="submission" date="2023-04" db="EMBL/GenBank/DDBJ databases">
        <title>Genome sequence of Halobacillus naozhouensis KACC 21980.</title>
        <authorList>
            <person name="Kim S."/>
            <person name="Heo J."/>
            <person name="Kwon S.-W."/>
        </authorList>
    </citation>
    <scope>NUCLEOTIDE SEQUENCE [LARGE SCALE GENOMIC DNA]</scope>
    <source>
        <strain evidence="2 3">KCTC 13234</strain>
    </source>
</reference>
<sequence>MMVISFHNNHTYIRDLEDQHYRTIKKLKVGDYLSEKLIAKMIFILIAFLFLTACNSMYHQLGVEKEEPPEYEKNFREEGANSQLIFTQKTTEGSGETEAKLSLADTLVKLTEFYSITSIKVIDSNGEDWYAVYFKDEHGIRYIQNKEPEDLTREEKSALNYYKTLDSPSFPLLEYSKDEILDYKRE</sequence>
<accession>A0ABY8IXZ6</accession>
<evidence type="ECO:0000256" key="1">
    <source>
        <dbReference type="SAM" id="Phobius"/>
    </source>
</evidence>
<keyword evidence="3" id="KW-1185">Reference proteome</keyword>
<keyword evidence="1" id="KW-0472">Membrane</keyword>
<evidence type="ECO:0000313" key="3">
    <source>
        <dbReference type="Proteomes" id="UP001221597"/>
    </source>
</evidence>
<protein>
    <submittedName>
        <fullName evidence="2">Uncharacterized protein</fullName>
    </submittedName>
</protein>
<name>A0ABY8IXZ6_9BACI</name>
<evidence type="ECO:0000313" key="2">
    <source>
        <dbReference type="EMBL" id="WFT73631.1"/>
    </source>
</evidence>
<dbReference type="RefSeq" id="WP_283075639.1">
    <property type="nucleotide sequence ID" value="NZ_CP121671.1"/>
</dbReference>
<organism evidence="2 3">
    <name type="scientific">Halobacillus naozhouensis</name>
    <dbReference type="NCBI Taxonomy" id="554880"/>
    <lineage>
        <taxon>Bacteria</taxon>
        <taxon>Bacillati</taxon>
        <taxon>Bacillota</taxon>
        <taxon>Bacilli</taxon>
        <taxon>Bacillales</taxon>
        <taxon>Bacillaceae</taxon>
        <taxon>Halobacillus</taxon>
    </lineage>
</organism>
<dbReference type="EMBL" id="CP121671">
    <property type="protein sequence ID" value="WFT73631.1"/>
    <property type="molecule type" value="Genomic_DNA"/>
</dbReference>
<gene>
    <name evidence="2" type="ORF">P9989_14795</name>
</gene>
<proteinExistence type="predicted"/>
<keyword evidence="1" id="KW-0812">Transmembrane</keyword>